<reference evidence="3" key="1">
    <citation type="journal article" date="2015" name="MBio">
        <title>Genome-Resolved Metagenomic Analysis Reveals Roles for Candidate Phyla and Other Microbial Community Members in Biogeochemical Transformations in Oil Reservoirs.</title>
        <authorList>
            <person name="Hu P."/>
            <person name="Tom L."/>
            <person name="Singh A."/>
            <person name="Thomas B.C."/>
            <person name="Baker B.J."/>
            <person name="Piceno Y.M."/>
            <person name="Andersen G.L."/>
            <person name="Banfield J.F."/>
        </authorList>
    </citation>
    <scope>NUCLEOTIDE SEQUENCE [LARGE SCALE GENOMIC DNA]</scope>
</reference>
<protein>
    <submittedName>
        <fullName evidence="2">Uncharacterized protein</fullName>
    </submittedName>
</protein>
<dbReference type="Proteomes" id="UP000054015">
    <property type="component" value="Unassembled WGS sequence"/>
</dbReference>
<name>A0A101DYK1_ARCFL</name>
<organism evidence="2 3">
    <name type="scientific">Archaeoglobus fulgidus</name>
    <dbReference type="NCBI Taxonomy" id="2234"/>
    <lineage>
        <taxon>Archaea</taxon>
        <taxon>Methanobacteriati</taxon>
        <taxon>Methanobacteriota</taxon>
        <taxon>Archaeoglobi</taxon>
        <taxon>Archaeoglobales</taxon>
        <taxon>Archaeoglobaceae</taxon>
        <taxon>Archaeoglobus</taxon>
    </lineage>
</organism>
<sequence>SEEKQDEHVDEEVPELHVEEHAGDKLPGHS</sequence>
<evidence type="ECO:0000256" key="1">
    <source>
        <dbReference type="SAM" id="MobiDB-lite"/>
    </source>
</evidence>
<dbReference type="AlphaFoldDB" id="A0A101DYK1"/>
<gene>
    <name evidence="2" type="ORF">XD48_2383</name>
</gene>
<proteinExistence type="predicted"/>
<feature type="region of interest" description="Disordered" evidence="1">
    <location>
        <begin position="1"/>
        <end position="30"/>
    </location>
</feature>
<feature type="non-terminal residue" evidence="2">
    <location>
        <position position="1"/>
    </location>
</feature>
<comment type="caution">
    <text evidence="2">The sequence shown here is derived from an EMBL/GenBank/DDBJ whole genome shotgun (WGS) entry which is preliminary data.</text>
</comment>
<evidence type="ECO:0000313" key="3">
    <source>
        <dbReference type="Proteomes" id="UP000054015"/>
    </source>
</evidence>
<feature type="compositionally biased region" description="Basic and acidic residues" evidence="1">
    <location>
        <begin position="14"/>
        <end position="30"/>
    </location>
</feature>
<evidence type="ECO:0000313" key="2">
    <source>
        <dbReference type="EMBL" id="KUK05377.1"/>
    </source>
</evidence>
<dbReference type="EMBL" id="LGEX01000131">
    <property type="protein sequence ID" value="KUK05377.1"/>
    <property type="molecule type" value="Genomic_DNA"/>
</dbReference>
<accession>A0A101DYK1</accession>